<proteinExistence type="predicted"/>
<dbReference type="InterPro" id="IPR002925">
    <property type="entry name" value="Dienelactn_hydro"/>
</dbReference>
<dbReference type="PANTHER" id="PTHR46623:SF10">
    <property type="entry name" value="CARBOXYMETHYLENEBUTENOLIDASE HOMOLOG"/>
    <property type="match status" value="1"/>
</dbReference>
<protein>
    <submittedName>
        <fullName evidence="2">Dienelactone hydrolase</fullName>
    </submittedName>
</protein>
<reference evidence="2 3" key="1">
    <citation type="submission" date="2014-07" db="EMBL/GenBank/DDBJ databases">
        <title>Draft Genome Sequence of Gephyronic Acid Producer, Cystobacter violaceus Strain Cb vi76.</title>
        <authorList>
            <person name="Stevens D.C."/>
            <person name="Young J."/>
            <person name="Carmichael R."/>
            <person name="Tan J."/>
            <person name="Taylor R.E."/>
        </authorList>
    </citation>
    <scope>NUCLEOTIDE SEQUENCE [LARGE SCALE GENOMIC DNA]</scope>
    <source>
        <strain evidence="2 3">Cb vi76</strain>
    </source>
</reference>
<organism evidence="2 3">
    <name type="scientific">Archangium violaceum Cb vi76</name>
    <dbReference type="NCBI Taxonomy" id="1406225"/>
    <lineage>
        <taxon>Bacteria</taxon>
        <taxon>Pseudomonadati</taxon>
        <taxon>Myxococcota</taxon>
        <taxon>Myxococcia</taxon>
        <taxon>Myxococcales</taxon>
        <taxon>Cystobacterineae</taxon>
        <taxon>Archangiaceae</taxon>
        <taxon>Archangium</taxon>
    </lineage>
</organism>
<keyword evidence="2" id="KW-0378">Hydrolase</keyword>
<dbReference type="EMBL" id="JPMI01000304">
    <property type="protein sequence ID" value="KFA88071.1"/>
    <property type="molecule type" value="Genomic_DNA"/>
</dbReference>
<evidence type="ECO:0000313" key="3">
    <source>
        <dbReference type="Proteomes" id="UP000028547"/>
    </source>
</evidence>
<accession>A0A084SHY6</accession>
<dbReference type="InterPro" id="IPR051049">
    <property type="entry name" value="Dienelactone_hydrolase-like"/>
</dbReference>
<comment type="caution">
    <text evidence="2">The sequence shown here is derived from an EMBL/GenBank/DDBJ whole genome shotgun (WGS) entry which is preliminary data.</text>
</comment>
<evidence type="ECO:0000313" key="2">
    <source>
        <dbReference type="EMBL" id="KFA88071.1"/>
    </source>
</evidence>
<dbReference type="Proteomes" id="UP000028547">
    <property type="component" value="Unassembled WGS sequence"/>
</dbReference>
<feature type="domain" description="Dienelactone hydrolase" evidence="1">
    <location>
        <begin position="16"/>
        <end position="245"/>
    </location>
</feature>
<gene>
    <name evidence="2" type="ORF">Q664_43510</name>
</gene>
<dbReference type="PANTHER" id="PTHR46623">
    <property type="entry name" value="CARBOXYMETHYLENEBUTENOLIDASE-RELATED"/>
    <property type="match status" value="1"/>
</dbReference>
<dbReference type="AlphaFoldDB" id="A0A084SHY6"/>
<dbReference type="Gene3D" id="3.40.50.1820">
    <property type="entry name" value="alpha/beta hydrolase"/>
    <property type="match status" value="1"/>
</dbReference>
<sequence length="248" mass="26907">MELMQDVDIKTREGTMDAKLFHPENQKPGPGVILLTDAMGIRPVFEAMGRRLAKAGYVVLLPNVYYREGRAPLPNMEGSFADEAYRKRILGLIATLTPERVITDAAAELDFLAAQPQIKGHRVGVVGYCMSGSIAVHMAAAFPDRIAAAASFHGGRLATDSPDSPHRVVGEVKGELYFAHADQDGSMPAEAISRLEAALKESGVKAQSELYSGARHGFAVEGMASYDKDSAERHWSKLLELFARTLHA</sequence>
<dbReference type="GO" id="GO:0016787">
    <property type="term" value="F:hydrolase activity"/>
    <property type="evidence" value="ECO:0007669"/>
    <property type="project" value="UniProtKB-KW"/>
</dbReference>
<dbReference type="InterPro" id="IPR029058">
    <property type="entry name" value="AB_hydrolase_fold"/>
</dbReference>
<name>A0A084SHY6_9BACT</name>
<dbReference type="Pfam" id="PF01738">
    <property type="entry name" value="DLH"/>
    <property type="match status" value="1"/>
</dbReference>
<evidence type="ECO:0000259" key="1">
    <source>
        <dbReference type="Pfam" id="PF01738"/>
    </source>
</evidence>
<dbReference type="SUPFAM" id="SSF53474">
    <property type="entry name" value="alpha/beta-Hydrolases"/>
    <property type="match status" value="1"/>
</dbReference>